<keyword evidence="7" id="KW-1185">Reference proteome</keyword>
<name>A0ABR9ZM67_9FIRM</name>
<evidence type="ECO:0000313" key="6">
    <source>
        <dbReference type="EMBL" id="MBF4691568.1"/>
    </source>
</evidence>
<dbReference type="SUPFAM" id="SSF52172">
    <property type="entry name" value="CheY-like"/>
    <property type="match status" value="1"/>
</dbReference>
<evidence type="ECO:0000256" key="1">
    <source>
        <dbReference type="ARBA" id="ARBA00018672"/>
    </source>
</evidence>
<dbReference type="Pfam" id="PF08664">
    <property type="entry name" value="YcbB"/>
    <property type="match status" value="1"/>
</dbReference>
<sequence>MRFYIVDDDINIILILKNIIEKHNLGVVIGYETDSISAVEEILEDIPDIILVDYLMPKLDGNSLIKMVSKKYPKVRFIMISQVSDANLKGEVYNSGVEFFIQKPINVIEVKSVIESVIEIIALTKKFETLKRLISDDCSKDPACQENNPNEKNGDLETIKRILSDLAVLGEKGAVNLIEICEGKLNAKNGCEFSIGDYSLGINENAKIVKQRVRRAILVGLRNLAHIGIEDNLNEYFLKYANKLYDYRNIWLEMEWIRGHRKTGGRVNVDKFIENLMLLSKYSE</sequence>
<evidence type="ECO:0000256" key="3">
    <source>
        <dbReference type="ARBA" id="ARBA00024867"/>
    </source>
</evidence>
<evidence type="ECO:0000256" key="2">
    <source>
        <dbReference type="ARBA" id="ARBA00022553"/>
    </source>
</evidence>
<reference evidence="6 7" key="1">
    <citation type="submission" date="2020-11" db="EMBL/GenBank/DDBJ databases">
        <title>Fusibacter basophilias sp. nov.</title>
        <authorList>
            <person name="Qiu D."/>
        </authorList>
    </citation>
    <scope>NUCLEOTIDE SEQUENCE [LARGE SCALE GENOMIC DNA]</scope>
    <source>
        <strain evidence="6 7">Q10-2</strain>
    </source>
</reference>
<dbReference type="Gene3D" id="3.40.50.2300">
    <property type="match status" value="1"/>
</dbReference>
<accession>A0ABR9ZM67</accession>
<feature type="domain" description="Response regulatory" evidence="5">
    <location>
        <begin position="2"/>
        <end position="118"/>
    </location>
</feature>
<keyword evidence="6" id="KW-0238">DNA-binding</keyword>
<feature type="modified residue" description="4-aspartylphosphate" evidence="4">
    <location>
        <position position="53"/>
    </location>
</feature>
<dbReference type="PROSITE" id="PS50110">
    <property type="entry name" value="RESPONSE_REGULATORY"/>
    <property type="match status" value="1"/>
</dbReference>
<evidence type="ECO:0000259" key="5">
    <source>
        <dbReference type="PROSITE" id="PS50110"/>
    </source>
</evidence>
<dbReference type="InterPro" id="IPR013972">
    <property type="entry name" value="YcbB"/>
</dbReference>
<keyword evidence="2 4" id="KW-0597">Phosphoprotein</keyword>
<dbReference type="InterPro" id="IPR011006">
    <property type="entry name" value="CheY-like_superfamily"/>
</dbReference>
<evidence type="ECO:0000256" key="4">
    <source>
        <dbReference type="PROSITE-ProRule" id="PRU00169"/>
    </source>
</evidence>
<evidence type="ECO:0000313" key="7">
    <source>
        <dbReference type="Proteomes" id="UP000614200"/>
    </source>
</evidence>
<dbReference type="RefSeq" id="WP_194699816.1">
    <property type="nucleotide sequence ID" value="NZ_JADKNH010000001.1"/>
</dbReference>
<dbReference type="SMART" id="SM00448">
    <property type="entry name" value="REC"/>
    <property type="match status" value="1"/>
</dbReference>
<dbReference type="Proteomes" id="UP000614200">
    <property type="component" value="Unassembled WGS sequence"/>
</dbReference>
<dbReference type="GO" id="GO:0003677">
    <property type="term" value="F:DNA binding"/>
    <property type="evidence" value="ECO:0007669"/>
    <property type="project" value="UniProtKB-KW"/>
</dbReference>
<dbReference type="InterPro" id="IPR001789">
    <property type="entry name" value="Sig_transdc_resp-reg_receiver"/>
</dbReference>
<protein>
    <recommendedName>
        <fullName evidence="1">Stage 0 sporulation protein A homolog</fullName>
    </recommendedName>
</protein>
<gene>
    <name evidence="6" type="ORF">ISU02_00480</name>
</gene>
<dbReference type="Pfam" id="PF00072">
    <property type="entry name" value="Response_reg"/>
    <property type="match status" value="1"/>
</dbReference>
<dbReference type="InterPro" id="IPR050595">
    <property type="entry name" value="Bact_response_regulator"/>
</dbReference>
<proteinExistence type="predicted"/>
<dbReference type="EMBL" id="JADKNH010000001">
    <property type="protein sequence ID" value="MBF4691568.1"/>
    <property type="molecule type" value="Genomic_DNA"/>
</dbReference>
<comment type="caution">
    <text evidence="6">The sequence shown here is derived from an EMBL/GenBank/DDBJ whole genome shotgun (WGS) entry which is preliminary data.</text>
</comment>
<dbReference type="PANTHER" id="PTHR44591">
    <property type="entry name" value="STRESS RESPONSE REGULATOR PROTEIN 1"/>
    <property type="match status" value="1"/>
</dbReference>
<dbReference type="PANTHER" id="PTHR44591:SF3">
    <property type="entry name" value="RESPONSE REGULATORY DOMAIN-CONTAINING PROTEIN"/>
    <property type="match status" value="1"/>
</dbReference>
<organism evidence="6 7">
    <name type="scientific">Fusibacter ferrireducens</name>
    <dbReference type="NCBI Taxonomy" id="2785058"/>
    <lineage>
        <taxon>Bacteria</taxon>
        <taxon>Bacillati</taxon>
        <taxon>Bacillota</taxon>
        <taxon>Clostridia</taxon>
        <taxon>Eubacteriales</taxon>
        <taxon>Eubacteriales Family XII. Incertae Sedis</taxon>
        <taxon>Fusibacter</taxon>
    </lineage>
</organism>
<comment type="function">
    <text evidence="3">May play the central regulatory role in sporulation. It may be an element of the effector pathway responsible for the activation of sporulation genes in response to nutritional stress. Spo0A may act in concert with spo0H (a sigma factor) to control the expression of some genes that are critical to the sporulation process.</text>
</comment>